<protein>
    <submittedName>
        <fullName evidence="3">C1 family peptidase</fullName>
    </submittedName>
</protein>
<accession>A0A8E7EIU8</accession>
<dbReference type="RefSeq" id="WP_214418615.1">
    <property type="nucleotide sequence ID" value="NZ_CP075546.1"/>
</dbReference>
<proteinExistence type="inferred from homology"/>
<dbReference type="CDD" id="cd02248">
    <property type="entry name" value="Peptidase_C1A"/>
    <property type="match status" value="1"/>
</dbReference>
<dbReference type="GO" id="GO:0006508">
    <property type="term" value="P:proteolysis"/>
    <property type="evidence" value="ECO:0007669"/>
    <property type="project" value="InterPro"/>
</dbReference>
<dbReference type="InterPro" id="IPR000668">
    <property type="entry name" value="Peptidase_C1A_C"/>
</dbReference>
<dbReference type="GO" id="GO:0008234">
    <property type="term" value="F:cysteine-type peptidase activity"/>
    <property type="evidence" value="ECO:0007669"/>
    <property type="project" value="InterPro"/>
</dbReference>
<comment type="similarity">
    <text evidence="1">Belongs to the peptidase C1 family.</text>
</comment>
<evidence type="ECO:0000313" key="4">
    <source>
        <dbReference type="Proteomes" id="UP000680656"/>
    </source>
</evidence>
<dbReference type="InterPro" id="IPR013128">
    <property type="entry name" value="Peptidase_C1A"/>
</dbReference>
<evidence type="ECO:0000313" key="3">
    <source>
        <dbReference type="EMBL" id="QVV87795.1"/>
    </source>
</evidence>
<dbReference type="SMART" id="SM00645">
    <property type="entry name" value="Pept_C1"/>
    <property type="match status" value="1"/>
</dbReference>
<dbReference type="EMBL" id="CP075546">
    <property type="protein sequence ID" value="QVV87795.1"/>
    <property type="molecule type" value="Genomic_DNA"/>
</dbReference>
<feature type="domain" description="Peptidase C1A papain C-terminal" evidence="2">
    <location>
        <begin position="95"/>
        <end position="327"/>
    </location>
</feature>
<dbReference type="Gene3D" id="3.90.70.10">
    <property type="entry name" value="Cysteine proteinases"/>
    <property type="match status" value="1"/>
</dbReference>
<dbReference type="AlphaFoldDB" id="A0A8E7EIU8"/>
<organism evidence="3 4">
    <name type="scientific">Methanospirillum purgamenti</name>
    <dbReference type="NCBI Taxonomy" id="2834276"/>
    <lineage>
        <taxon>Archaea</taxon>
        <taxon>Methanobacteriati</taxon>
        <taxon>Methanobacteriota</taxon>
        <taxon>Stenosarchaea group</taxon>
        <taxon>Methanomicrobia</taxon>
        <taxon>Methanomicrobiales</taxon>
        <taxon>Methanospirillaceae</taxon>
        <taxon>Methanospirillum</taxon>
    </lineage>
</organism>
<keyword evidence="4" id="KW-1185">Reference proteome</keyword>
<evidence type="ECO:0000259" key="2">
    <source>
        <dbReference type="SMART" id="SM00645"/>
    </source>
</evidence>
<gene>
    <name evidence="3" type="ORF">KHC33_10615</name>
</gene>
<dbReference type="SUPFAM" id="SSF54001">
    <property type="entry name" value="Cysteine proteinases"/>
    <property type="match status" value="1"/>
</dbReference>
<reference evidence="3 4" key="1">
    <citation type="submission" date="2021-05" db="EMBL/GenBank/DDBJ databases">
        <title>A novel Methanospirillum isolate from a pyrite-forming mixed culture.</title>
        <authorList>
            <person name="Bunk B."/>
            <person name="Sproer C."/>
            <person name="Spring S."/>
            <person name="Pester M."/>
        </authorList>
    </citation>
    <scope>NUCLEOTIDE SEQUENCE [LARGE SCALE GENOMIC DNA]</scope>
    <source>
        <strain evidence="3 4">J.3.6.1-F.2.7.3</strain>
    </source>
</reference>
<dbReference type="GeneID" id="65097641"/>
<dbReference type="Proteomes" id="UP000680656">
    <property type="component" value="Chromosome"/>
</dbReference>
<dbReference type="PANTHER" id="PTHR12411">
    <property type="entry name" value="CYSTEINE PROTEASE FAMILY C1-RELATED"/>
    <property type="match status" value="1"/>
</dbReference>
<dbReference type="InterPro" id="IPR039417">
    <property type="entry name" value="Peptidase_C1A_papain-like"/>
</dbReference>
<sequence length="328" mass="35892">MSPQSRFLLRLCILVLILGLCAVFSVSASDYEVDPDTDLEDPASIPTLSPTWTSGNVPLSHLTIEQKEKIRSLKSKPVNTTIAKETPPITVPTDLPEFFDWRDNNGDWTTPVKDQGEECGSCWAHAVIGILESHVKILEDNPNLNIDLSEQYLLSCDHDDDGCDGGDFETAMPYLVDTPGPDGLVGTVLEQNYPYDEISDACKNLSGLERFTAGKWAYVNATTESDDAEVSLPTVEELKAAIYLKGPIGVGVDDDDAFDEYSGGIFYSEEESDETNHAVILVGWGADEEGEYFIGKNSVGTEWGEGGWFNIDVHSSRIGEGAVYFDTI</sequence>
<dbReference type="Pfam" id="PF00112">
    <property type="entry name" value="Peptidase_C1"/>
    <property type="match status" value="1"/>
</dbReference>
<dbReference type="InterPro" id="IPR038765">
    <property type="entry name" value="Papain-like_cys_pep_sf"/>
</dbReference>
<evidence type="ECO:0000256" key="1">
    <source>
        <dbReference type="ARBA" id="ARBA00008455"/>
    </source>
</evidence>
<dbReference type="KEGG" id="mrtj:KHC33_10615"/>
<name>A0A8E7EIU8_9EURY</name>